<dbReference type="PANTHER" id="PTHR30604:SF1">
    <property type="entry name" value="DNA UTILIZATION PROTEIN HOFQ"/>
    <property type="match status" value="1"/>
</dbReference>
<evidence type="ECO:0000313" key="3">
    <source>
        <dbReference type="EMBL" id="QHI70969.1"/>
    </source>
</evidence>
<evidence type="ECO:0000256" key="1">
    <source>
        <dbReference type="RuleBase" id="RU004003"/>
    </source>
</evidence>
<sequence>MGVMLEVTPELRSDSLIDLELNPKVVDLIGYDDYQVHPDAAISPIQGNILRNSMMQGRYPVITGTLDAAGNLVTNSIGFLYDALLDNATIYKNDGSPGAAKGTTDINDSLYNSPRYYEQFREFDHDDLPQAPALWGRMPYYRLREIETQVTVADGSTVGMGGLIYDKLETYRDKVPVLGSIPFLGRLFRSEGEKSVKRNLMIFVTATQVDANGRKASDLALKK</sequence>
<reference evidence="3 4" key="1">
    <citation type="submission" date="2020-01" db="EMBL/GenBank/DDBJ databases">
        <title>Ponticoccus aerotolerans gen. nov., sp. nov., an anaerobic bacterium and proposal of Ponticoccusceae fam. nov., Ponticoccusles ord. nov. and Ponticoccuse classis nov. in the phylum Kiritimatiellaeota.</title>
        <authorList>
            <person name="Zhou L.Y."/>
            <person name="Du Z.J."/>
        </authorList>
    </citation>
    <scope>NUCLEOTIDE SEQUENCE [LARGE SCALE GENOMIC DNA]</scope>
    <source>
        <strain evidence="3 4">S-5007</strain>
    </source>
</reference>
<gene>
    <name evidence="3" type="ORF">GT409_15230</name>
</gene>
<dbReference type="EMBL" id="CP047593">
    <property type="protein sequence ID" value="QHI70969.1"/>
    <property type="molecule type" value="Genomic_DNA"/>
</dbReference>
<dbReference type="GO" id="GO:0009306">
    <property type="term" value="P:protein secretion"/>
    <property type="evidence" value="ECO:0007669"/>
    <property type="project" value="InterPro"/>
</dbReference>
<protein>
    <recommendedName>
        <fullName evidence="2">Type II/III secretion system secretin-like domain-containing protein</fullName>
    </recommendedName>
</protein>
<keyword evidence="4" id="KW-1185">Reference proteome</keyword>
<dbReference type="KEGG" id="taer:GT409_15230"/>
<proteinExistence type="inferred from homology"/>
<dbReference type="InterPro" id="IPR004846">
    <property type="entry name" value="T2SS/T3SS_dom"/>
</dbReference>
<evidence type="ECO:0000313" key="4">
    <source>
        <dbReference type="Proteomes" id="UP000464954"/>
    </source>
</evidence>
<feature type="domain" description="Type II/III secretion system secretin-like" evidence="2">
    <location>
        <begin position="139"/>
        <end position="207"/>
    </location>
</feature>
<dbReference type="PANTHER" id="PTHR30604">
    <property type="entry name" value="PROTEIN TRANSPORT PROTEIN HOFQ"/>
    <property type="match status" value="1"/>
</dbReference>
<organism evidence="3 4">
    <name type="scientific">Tichowtungia aerotolerans</name>
    <dbReference type="NCBI Taxonomy" id="2697043"/>
    <lineage>
        <taxon>Bacteria</taxon>
        <taxon>Pseudomonadati</taxon>
        <taxon>Kiritimatiellota</taxon>
        <taxon>Tichowtungiia</taxon>
        <taxon>Tichowtungiales</taxon>
        <taxon>Tichowtungiaceae</taxon>
        <taxon>Tichowtungia</taxon>
    </lineage>
</organism>
<dbReference type="Proteomes" id="UP000464954">
    <property type="component" value="Chromosome"/>
</dbReference>
<dbReference type="InterPro" id="IPR051808">
    <property type="entry name" value="Type_IV_pilus_biogenesis"/>
</dbReference>
<evidence type="ECO:0000259" key="2">
    <source>
        <dbReference type="Pfam" id="PF00263"/>
    </source>
</evidence>
<dbReference type="AlphaFoldDB" id="A0A6P1M8B4"/>
<comment type="similarity">
    <text evidence="1">Belongs to the bacterial secretin family.</text>
</comment>
<accession>A0A6P1M8B4</accession>
<name>A0A6P1M8B4_9BACT</name>
<dbReference type="Pfam" id="PF00263">
    <property type="entry name" value="Secretin"/>
    <property type="match status" value="1"/>
</dbReference>